<dbReference type="AlphaFoldDB" id="A0A974GXZ8"/>
<dbReference type="SUPFAM" id="SSF46955">
    <property type="entry name" value="Putative DNA-binding domain"/>
    <property type="match status" value="1"/>
</dbReference>
<dbReference type="InterPro" id="IPR047057">
    <property type="entry name" value="MerR_fam"/>
</dbReference>
<evidence type="ECO:0000313" key="3">
    <source>
        <dbReference type="EMBL" id="NYB75580.1"/>
    </source>
</evidence>
<gene>
    <name evidence="3" type="ORF">HZF24_15640</name>
</gene>
<dbReference type="PROSITE" id="PS50937">
    <property type="entry name" value="HTH_MERR_2"/>
    <property type="match status" value="1"/>
</dbReference>
<proteinExistence type="predicted"/>
<dbReference type="InterPro" id="IPR000551">
    <property type="entry name" value="MerR-type_HTH_dom"/>
</dbReference>
<sequence length="410" mass="48209">MKIGEVSKLFNISADTLRYYIDLGIIVPHRKGHLFEFDESTLNDIKWILKLKAMNFSLNEIYDIISLRRVSNWVEPEDIEDYIFKLKEKKGFIGAKLLQLKESIKKIDEEINTFSYVVNYKINKTGVPLKSLEYLCCPLCGNQLSVENAKISRKYIYDGTLICECGYEIEIIDGIVITKNKNTSLYDKPDLTRELYKDIPPDLVTLFQKSYNWMLKKININDPKNKVILETHVNAYFFLYTHLKKINGEGLLIIVDKFPETLYMYKERIEFLGLEPDILYIADSSCNYPLKNRSVDLLIDFFGTNEHCIYKHTFLINNIQKYLKEKSEIIGTYFYFEPFSKSIKQLTKEYPENYENNFNLAEFKKSLHNEKFNIDDCEEIGFTNDSGDNLAFSFHMKNEKMSLYAFDAKR</sequence>
<dbReference type="EMBL" id="JACBNQ010000023">
    <property type="protein sequence ID" value="NYB75580.1"/>
    <property type="molecule type" value="Genomic_DNA"/>
</dbReference>
<organism evidence="3 4">
    <name type="scientific">Sedimentibacter hydroxybenzoicus DSM 7310</name>
    <dbReference type="NCBI Taxonomy" id="1123245"/>
    <lineage>
        <taxon>Bacteria</taxon>
        <taxon>Bacillati</taxon>
        <taxon>Bacillota</taxon>
        <taxon>Tissierellia</taxon>
        <taxon>Sedimentibacter</taxon>
    </lineage>
</organism>
<dbReference type="InterPro" id="IPR009061">
    <property type="entry name" value="DNA-bd_dom_put_sf"/>
</dbReference>
<dbReference type="Gene3D" id="1.10.1660.10">
    <property type="match status" value="1"/>
</dbReference>
<dbReference type="SMART" id="SM00422">
    <property type="entry name" value="HTH_MERR"/>
    <property type="match status" value="1"/>
</dbReference>
<dbReference type="GO" id="GO:0003677">
    <property type="term" value="F:DNA binding"/>
    <property type="evidence" value="ECO:0007669"/>
    <property type="project" value="UniProtKB-KW"/>
</dbReference>
<accession>A0A974GXZ8</accession>
<dbReference type="GO" id="GO:0003700">
    <property type="term" value="F:DNA-binding transcription factor activity"/>
    <property type="evidence" value="ECO:0007669"/>
    <property type="project" value="InterPro"/>
</dbReference>
<protein>
    <submittedName>
        <fullName evidence="3">MerR family transcriptional regulator</fullName>
    </submittedName>
</protein>
<keyword evidence="1" id="KW-0238">DNA-binding</keyword>
<dbReference type="PANTHER" id="PTHR30204:SF96">
    <property type="entry name" value="CHROMOSOME-ANCHORING PROTEIN RACA"/>
    <property type="match status" value="1"/>
</dbReference>
<dbReference type="RefSeq" id="WP_179239293.1">
    <property type="nucleotide sequence ID" value="NZ_JACBNQ010000023.1"/>
</dbReference>
<dbReference type="Proteomes" id="UP000611629">
    <property type="component" value="Unassembled WGS sequence"/>
</dbReference>
<dbReference type="InterPro" id="IPR029063">
    <property type="entry name" value="SAM-dependent_MTases_sf"/>
</dbReference>
<reference evidence="3" key="1">
    <citation type="submission" date="2020-07" db="EMBL/GenBank/DDBJ databases">
        <title>Genomic analysis of a strain of Sedimentibacter Hydroxybenzoicus DSM7310.</title>
        <authorList>
            <person name="Ma S."/>
        </authorList>
    </citation>
    <scope>NUCLEOTIDE SEQUENCE</scope>
    <source>
        <strain evidence="3">DSM 7310</strain>
    </source>
</reference>
<evidence type="ECO:0000313" key="4">
    <source>
        <dbReference type="Proteomes" id="UP000611629"/>
    </source>
</evidence>
<evidence type="ECO:0000256" key="1">
    <source>
        <dbReference type="ARBA" id="ARBA00023125"/>
    </source>
</evidence>
<dbReference type="Pfam" id="PF13411">
    <property type="entry name" value="MerR_1"/>
    <property type="match status" value="1"/>
</dbReference>
<keyword evidence="4" id="KW-1185">Reference proteome</keyword>
<evidence type="ECO:0000259" key="2">
    <source>
        <dbReference type="PROSITE" id="PS50937"/>
    </source>
</evidence>
<name>A0A974GXZ8_SEDHY</name>
<dbReference type="SUPFAM" id="SSF53335">
    <property type="entry name" value="S-adenosyl-L-methionine-dependent methyltransferases"/>
    <property type="match status" value="1"/>
</dbReference>
<dbReference type="PANTHER" id="PTHR30204">
    <property type="entry name" value="REDOX-CYCLING DRUG-SENSING TRANSCRIPTIONAL ACTIVATOR SOXR"/>
    <property type="match status" value="1"/>
</dbReference>
<comment type="caution">
    <text evidence="3">The sequence shown here is derived from an EMBL/GenBank/DDBJ whole genome shotgun (WGS) entry which is preliminary data.</text>
</comment>
<dbReference type="Gene3D" id="3.40.50.150">
    <property type="entry name" value="Vaccinia Virus protein VP39"/>
    <property type="match status" value="1"/>
</dbReference>
<feature type="domain" description="HTH merR-type" evidence="2">
    <location>
        <begin position="1"/>
        <end position="67"/>
    </location>
</feature>